<gene>
    <name evidence="1" type="ORF">MCOR_57186</name>
</gene>
<name>A0A6J8EXY1_MYTCO</name>
<dbReference type="SUPFAM" id="SSF48403">
    <property type="entry name" value="Ankyrin repeat"/>
    <property type="match status" value="1"/>
</dbReference>
<dbReference type="InterPro" id="IPR036770">
    <property type="entry name" value="Ankyrin_rpt-contain_sf"/>
</dbReference>
<sequence>MRNVIQSFFLGRPSLSFKPLEWMIKTFKDQELDDVNFILRTACKYQMFDTVKYLASGCKRFDNISCPQAFVNKSNGFNDKCPFNQELFQFLLTKIDLTSKELIPVVMTVIKKQNVPDYMFDAFLPVCLNNAKLLTLACENGQFYLVNLIIESSRIVHLDIQSALIAACKETKSHSSDFLFHYKADVEVEKACSSKKLKVIEWFVQNIYTTRLDVYTIIKSALLNKRSDMLKPIMNKIEIESLDKREVLKYITEYYTDELSTTILEIVRTIWETTEDKKVLHMEEIVSTAYKRNFSELFIWIHENCHPHTSIDSKKVLVVACGDCRLDVAKSVVKAWGQTSLDIHDIDGGTLFMIACSTKFVLRYDIKQEYRKEMVNKLKDTLNWILATFQIKRSDIISGVLKLIGVDKGTRNDLHNVVISILETYLNCLKTEDVEKMRNKSLKQKTHLNREVIKMINQLPV</sequence>
<protein>
    <submittedName>
        <fullName evidence="1">Uncharacterized protein</fullName>
    </submittedName>
</protein>
<reference evidence="1 2" key="1">
    <citation type="submission" date="2020-06" db="EMBL/GenBank/DDBJ databases">
        <authorList>
            <person name="Li R."/>
            <person name="Bekaert M."/>
        </authorList>
    </citation>
    <scope>NUCLEOTIDE SEQUENCE [LARGE SCALE GENOMIC DNA]</scope>
    <source>
        <strain evidence="2">wild</strain>
    </source>
</reference>
<evidence type="ECO:0000313" key="1">
    <source>
        <dbReference type="EMBL" id="CAC5425350.1"/>
    </source>
</evidence>
<dbReference type="EMBL" id="CACVKT020010231">
    <property type="protein sequence ID" value="CAC5425350.1"/>
    <property type="molecule type" value="Genomic_DNA"/>
</dbReference>
<dbReference type="Gene3D" id="1.25.40.20">
    <property type="entry name" value="Ankyrin repeat-containing domain"/>
    <property type="match status" value="1"/>
</dbReference>
<accession>A0A6J8EXY1</accession>
<dbReference type="AlphaFoldDB" id="A0A6J8EXY1"/>
<evidence type="ECO:0000313" key="2">
    <source>
        <dbReference type="Proteomes" id="UP000507470"/>
    </source>
</evidence>
<organism evidence="1 2">
    <name type="scientific">Mytilus coruscus</name>
    <name type="common">Sea mussel</name>
    <dbReference type="NCBI Taxonomy" id="42192"/>
    <lineage>
        <taxon>Eukaryota</taxon>
        <taxon>Metazoa</taxon>
        <taxon>Spiralia</taxon>
        <taxon>Lophotrochozoa</taxon>
        <taxon>Mollusca</taxon>
        <taxon>Bivalvia</taxon>
        <taxon>Autobranchia</taxon>
        <taxon>Pteriomorphia</taxon>
        <taxon>Mytilida</taxon>
        <taxon>Mytiloidea</taxon>
        <taxon>Mytilidae</taxon>
        <taxon>Mytilinae</taxon>
        <taxon>Mytilus</taxon>
    </lineage>
</organism>
<keyword evidence="2" id="KW-1185">Reference proteome</keyword>
<dbReference type="OrthoDB" id="10490628at2759"/>
<proteinExistence type="predicted"/>
<dbReference type="Proteomes" id="UP000507470">
    <property type="component" value="Unassembled WGS sequence"/>
</dbReference>